<dbReference type="PANTHER" id="PTHR38031:SF1">
    <property type="entry name" value="SULFUR CARRIER PROTEIN CYSO"/>
    <property type="match status" value="1"/>
</dbReference>
<proteinExistence type="predicted"/>
<evidence type="ECO:0000313" key="1">
    <source>
        <dbReference type="EMBL" id="TMJ10508.1"/>
    </source>
</evidence>
<evidence type="ECO:0000313" key="2">
    <source>
        <dbReference type="Proteomes" id="UP000320393"/>
    </source>
</evidence>
<accession>A0A537LR62</accession>
<dbReference type="InterPro" id="IPR003749">
    <property type="entry name" value="ThiS/MoaD-like"/>
</dbReference>
<dbReference type="InterPro" id="IPR016155">
    <property type="entry name" value="Mopterin_synth/thiamin_S_b"/>
</dbReference>
<comment type="caution">
    <text evidence="1">The sequence shown here is derived from an EMBL/GenBank/DDBJ whole genome shotgun (WGS) entry which is preliminary data.</text>
</comment>
<protein>
    <submittedName>
        <fullName evidence="1">MoaD/ThiS family protein</fullName>
    </submittedName>
</protein>
<dbReference type="SUPFAM" id="SSF54285">
    <property type="entry name" value="MoaD/ThiS"/>
    <property type="match status" value="1"/>
</dbReference>
<dbReference type="Proteomes" id="UP000320393">
    <property type="component" value="Unassembled WGS sequence"/>
</dbReference>
<reference evidence="1 2" key="1">
    <citation type="journal article" date="2019" name="Nat. Microbiol.">
        <title>Mediterranean grassland soil C-N compound turnover is dependent on rainfall and depth, and is mediated by genomically divergent microorganisms.</title>
        <authorList>
            <person name="Diamond S."/>
            <person name="Andeer P.F."/>
            <person name="Li Z."/>
            <person name="Crits-Christoph A."/>
            <person name="Burstein D."/>
            <person name="Anantharaman K."/>
            <person name="Lane K.R."/>
            <person name="Thomas B.C."/>
            <person name="Pan C."/>
            <person name="Northen T.R."/>
            <person name="Banfield J.F."/>
        </authorList>
    </citation>
    <scope>NUCLEOTIDE SEQUENCE [LARGE SCALE GENOMIC DNA]</scope>
    <source>
        <strain evidence="1">NP_5</strain>
    </source>
</reference>
<dbReference type="InterPro" id="IPR052045">
    <property type="entry name" value="Sulfur_Carrier/Prot_Modifier"/>
</dbReference>
<dbReference type="EMBL" id="VBAM01000296">
    <property type="protein sequence ID" value="TMJ10508.1"/>
    <property type="molecule type" value="Genomic_DNA"/>
</dbReference>
<dbReference type="AlphaFoldDB" id="A0A537LR62"/>
<dbReference type="Gene3D" id="3.10.20.30">
    <property type="match status" value="1"/>
</dbReference>
<gene>
    <name evidence="1" type="ORF">E6H02_08015</name>
</gene>
<sequence length="94" mass="10158">MAVTVRIPTPLRRITNGERVVTVSGSDLAQALIDLDRRFPGIRAKILDDRGEVLQFVNIFVNEQDVRFLAGLQTPLEDGAEVSIVPAMAGGAQA</sequence>
<organism evidence="1 2">
    <name type="scientific">Candidatus Segetimicrobium genomatis</name>
    <dbReference type="NCBI Taxonomy" id="2569760"/>
    <lineage>
        <taxon>Bacteria</taxon>
        <taxon>Bacillati</taxon>
        <taxon>Candidatus Sysuimicrobiota</taxon>
        <taxon>Candidatus Sysuimicrobiia</taxon>
        <taxon>Candidatus Sysuimicrobiales</taxon>
        <taxon>Candidatus Segetimicrobiaceae</taxon>
        <taxon>Candidatus Segetimicrobium</taxon>
    </lineage>
</organism>
<name>A0A537LR62_9BACT</name>
<dbReference type="Pfam" id="PF02597">
    <property type="entry name" value="ThiS"/>
    <property type="match status" value="1"/>
</dbReference>
<dbReference type="PANTHER" id="PTHR38031">
    <property type="entry name" value="SULFUR CARRIER PROTEIN SLR0821-RELATED"/>
    <property type="match status" value="1"/>
</dbReference>
<dbReference type="InterPro" id="IPR012675">
    <property type="entry name" value="Beta-grasp_dom_sf"/>
</dbReference>